<reference evidence="8" key="1">
    <citation type="journal article" date="2020" name="Stud. Mycol.">
        <title>101 Dothideomycetes genomes: a test case for predicting lifestyles and emergence of pathogens.</title>
        <authorList>
            <person name="Haridas S."/>
            <person name="Albert R."/>
            <person name="Binder M."/>
            <person name="Bloem J."/>
            <person name="Labutti K."/>
            <person name="Salamov A."/>
            <person name="Andreopoulos B."/>
            <person name="Baker S."/>
            <person name="Barry K."/>
            <person name="Bills G."/>
            <person name="Bluhm B."/>
            <person name="Cannon C."/>
            <person name="Castanera R."/>
            <person name="Culley D."/>
            <person name="Daum C."/>
            <person name="Ezra D."/>
            <person name="Gonzalez J."/>
            <person name="Henrissat B."/>
            <person name="Kuo A."/>
            <person name="Liang C."/>
            <person name="Lipzen A."/>
            <person name="Lutzoni F."/>
            <person name="Magnuson J."/>
            <person name="Mondo S."/>
            <person name="Nolan M."/>
            <person name="Ohm R."/>
            <person name="Pangilinan J."/>
            <person name="Park H.-J."/>
            <person name="Ramirez L."/>
            <person name="Alfaro M."/>
            <person name="Sun H."/>
            <person name="Tritt A."/>
            <person name="Yoshinaga Y."/>
            <person name="Zwiers L.-H."/>
            <person name="Turgeon B."/>
            <person name="Goodwin S."/>
            <person name="Spatafora J."/>
            <person name="Crous P."/>
            <person name="Grigoriev I."/>
        </authorList>
    </citation>
    <scope>NUCLEOTIDE SEQUENCE</scope>
    <source>
        <strain evidence="8">CBS 122681</strain>
    </source>
</reference>
<feature type="transmembrane region" description="Helical" evidence="6">
    <location>
        <begin position="188"/>
        <end position="210"/>
    </location>
</feature>
<dbReference type="PANTHER" id="PTHR23502:SF60">
    <property type="entry name" value="MAJOR FACILITATOR SUPERFAMILY (MFS) PROFILE DOMAIN-CONTAINING PROTEIN-RELATED"/>
    <property type="match status" value="1"/>
</dbReference>
<keyword evidence="3 6" id="KW-1133">Transmembrane helix</keyword>
<feature type="transmembrane region" description="Helical" evidence="6">
    <location>
        <begin position="331"/>
        <end position="349"/>
    </location>
</feature>
<feature type="transmembrane region" description="Helical" evidence="6">
    <location>
        <begin position="370"/>
        <end position="390"/>
    </location>
</feature>
<dbReference type="InterPro" id="IPR036259">
    <property type="entry name" value="MFS_trans_sf"/>
</dbReference>
<evidence type="ECO:0000256" key="4">
    <source>
        <dbReference type="ARBA" id="ARBA00023136"/>
    </source>
</evidence>
<evidence type="ECO:0000256" key="3">
    <source>
        <dbReference type="ARBA" id="ARBA00022989"/>
    </source>
</evidence>
<evidence type="ECO:0000313" key="8">
    <source>
        <dbReference type="EMBL" id="KAF2659030.1"/>
    </source>
</evidence>
<evidence type="ECO:0000313" key="9">
    <source>
        <dbReference type="Proteomes" id="UP000799324"/>
    </source>
</evidence>
<keyword evidence="9" id="KW-1185">Reference proteome</keyword>
<feature type="transmembrane region" description="Helical" evidence="6">
    <location>
        <begin position="155"/>
        <end position="176"/>
    </location>
</feature>
<dbReference type="InterPro" id="IPR005829">
    <property type="entry name" value="Sugar_transporter_CS"/>
</dbReference>
<dbReference type="OrthoDB" id="6770063at2759"/>
<evidence type="ECO:0000256" key="1">
    <source>
        <dbReference type="ARBA" id="ARBA00004141"/>
    </source>
</evidence>
<evidence type="ECO:0000256" key="5">
    <source>
        <dbReference type="SAM" id="MobiDB-lite"/>
    </source>
</evidence>
<evidence type="ECO:0000259" key="7">
    <source>
        <dbReference type="PROSITE" id="PS50850"/>
    </source>
</evidence>
<accession>A0A6A6TGK2</accession>
<dbReference type="SUPFAM" id="SSF103473">
    <property type="entry name" value="MFS general substrate transporter"/>
    <property type="match status" value="1"/>
</dbReference>
<dbReference type="Gene3D" id="1.20.1250.20">
    <property type="entry name" value="MFS general substrate transporter like domains"/>
    <property type="match status" value="1"/>
</dbReference>
<name>A0A6A6TGK2_9PLEO</name>
<dbReference type="CDD" id="cd17323">
    <property type="entry name" value="MFS_Tpo1_MDR_like"/>
    <property type="match status" value="1"/>
</dbReference>
<proteinExistence type="predicted"/>
<feature type="transmembrane region" description="Helical" evidence="6">
    <location>
        <begin position="290"/>
        <end position="311"/>
    </location>
</feature>
<dbReference type="PANTHER" id="PTHR23502">
    <property type="entry name" value="MAJOR FACILITATOR SUPERFAMILY"/>
    <property type="match status" value="1"/>
</dbReference>
<sequence length="511" mass="56454">MEKKGDGVEIGSGEHANRSLVENFPGGSSKQDTRLSAEVQAPSSETNRRMHPIDWPRRKKWAATVILSGFAFLQPLSETMLSTVENQVTRAINIQRPYDWILVNSLILIGVGLSPLLLAPLSEVYGRKPILLCGTSFFVVWNTACGAAKNLEQMLAFRLLSGFGASCADAIAGGLMSDLWRPEERGKAFAVFMVAPLLGPALGPICGAFISEGTSWTWVFWVTSIASAVVVVIAFFFLHETFVPRLEQRWYDEDVKKGRIQGPPRETAPFLDLMRTDLQRPFRLLGTQPIVQLLATYMALLYGTMFLFLFMYPKMWNQQYHQSVRIGSLNYVSVAIGLICGVNIAGHLNDRVYVWLKARNNNIGRPEYRIPAMVIGTALVPLGIICWGWTGQRKVHWIVPNLGSLVFAMGVYICSGCVSVYTIDAYAQYAASAISTNLVLRSLTAAFFPLFAPYMFESLGFGWGATVLGGAFAAFGIGVVYILWFHGASIRARSTYCATKDEVEETSLHPA</sequence>
<feature type="transmembrane region" description="Helical" evidence="6">
    <location>
        <begin position="216"/>
        <end position="238"/>
    </location>
</feature>
<dbReference type="AlphaFoldDB" id="A0A6A6TGK2"/>
<feature type="region of interest" description="Disordered" evidence="5">
    <location>
        <begin position="1"/>
        <end position="50"/>
    </location>
</feature>
<comment type="subcellular location">
    <subcellularLocation>
        <location evidence="1">Membrane</location>
        <topology evidence="1">Multi-pass membrane protein</topology>
    </subcellularLocation>
</comment>
<dbReference type="Proteomes" id="UP000799324">
    <property type="component" value="Unassembled WGS sequence"/>
</dbReference>
<evidence type="ECO:0000256" key="6">
    <source>
        <dbReference type="SAM" id="Phobius"/>
    </source>
</evidence>
<dbReference type="GO" id="GO:0140115">
    <property type="term" value="P:export across plasma membrane"/>
    <property type="evidence" value="ECO:0007669"/>
    <property type="project" value="UniProtKB-ARBA"/>
</dbReference>
<dbReference type="Pfam" id="PF07690">
    <property type="entry name" value="MFS_1"/>
    <property type="match status" value="1"/>
</dbReference>
<dbReference type="PROSITE" id="PS50850">
    <property type="entry name" value="MFS"/>
    <property type="match status" value="1"/>
</dbReference>
<feature type="transmembrane region" description="Helical" evidence="6">
    <location>
        <begin position="402"/>
        <end position="426"/>
    </location>
</feature>
<protein>
    <submittedName>
        <fullName evidence="8">MFS general substrate transporter</fullName>
    </submittedName>
</protein>
<feature type="domain" description="Major facilitator superfamily (MFS) profile" evidence="7">
    <location>
        <begin position="63"/>
        <end position="488"/>
    </location>
</feature>
<organism evidence="8 9">
    <name type="scientific">Lophiostoma macrostomum CBS 122681</name>
    <dbReference type="NCBI Taxonomy" id="1314788"/>
    <lineage>
        <taxon>Eukaryota</taxon>
        <taxon>Fungi</taxon>
        <taxon>Dikarya</taxon>
        <taxon>Ascomycota</taxon>
        <taxon>Pezizomycotina</taxon>
        <taxon>Dothideomycetes</taxon>
        <taxon>Pleosporomycetidae</taxon>
        <taxon>Pleosporales</taxon>
        <taxon>Lophiostomataceae</taxon>
        <taxon>Lophiostoma</taxon>
    </lineage>
</organism>
<keyword evidence="2 6" id="KW-0812">Transmembrane</keyword>
<dbReference type="GO" id="GO:0022857">
    <property type="term" value="F:transmembrane transporter activity"/>
    <property type="evidence" value="ECO:0007669"/>
    <property type="project" value="InterPro"/>
</dbReference>
<keyword evidence="4 6" id="KW-0472">Membrane</keyword>
<dbReference type="GO" id="GO:0016020">
    <property type="term" value="C:membrane"/>
    <property type="evidence" value="ECO:0007669"/>
    <property type="project" value="UniProtKB-SubCell"/>
</dbReference>
<gene>
    <name evidence="8" type="ORF">K491DRAFT_775911</name>
</gene>
<evidence type="ECO:0000256" key="2">
    <source>
        <dbReference type="ARBA" id="ARBA00022692"/>
    </source>
</evidence>
<dbReference type="InterPro" id="IPR011701">
    <property type="entry name" value="MFS"/>
</dbReference>
<feature type="transmembrane region" description="Helical" evidence="6">
    <location>
        <begin position="462"/>
        <end position="484"/>
    </location>
</feature>
<dbReference type="GO" id="GO:0042908">
    <property type="term" value="P:xenobiotic transport"/>
    <property type="evidence" value="ECO:0007669"/>
    <property type="project" value="UniProtKB-ARBA"/>
</dbReference>
<feature type="transmembrane region" description="Helical" evidence="6">
    <location>
        <begin position="97"/>
        <end position="118"/>
    </location>
</feature>
<feature type="transmembrane region" description="Helical" evidence="6">
    <location>
        <begin position="438"/>
        <end position="456"/>
    </location>
</feature>
<dbReference type="InterPro" id="IPR020846">
    <property type="entry name" value="MFS_dom"/>
</dbReference>
<dbReference type="EMBL" id="MU004310">
    <property type="protein sequence ID" value="KAF2659030.1"/>
    <property type="molecule type" value="Genomic_DNA"/>
</dbReference>
<dbReference type="PROSITE" id="PS00216">
    <property type="entry name" value="SUGAR_TRANSPORT_1"/>
    <property type="match status" value="1"/>
</dbReference>